<feature type="region of interest" description="Disordered" evidence="6">
    <location>
        <begin position="1093"/>
        <end position="1128"/>
    </location>
</feature>
<dbReference type="InterPro" id="IPR013783">
    <property type="entry name" value="Ig-like_fold"/>
</dbReference>
<evidence type="ECO:0000313" key="8">
    <source>
        <dbReference type="EMBL" id="AXE26147.1"/>
    </source>
</evidence>
<evidence type="ECO:0000256" key="3">
    <source>
        <dbReference type="ARBA" id="ARBA00022729"/>
    </source>
</evidence>
<dbReference type="PROSITE" id="PS50853">
    <property type="entry name" value="FN3"/>
    <property type="match status" value="1"/>
</dbReference>
<reference evidence="8 9" key="1">
    <citation type="submission" date="2018-01" db="EMBL/GenBank/DDBJ databases">
        <title>Draft genome Sequence of streptomyces globosus LZH-48.</title>
        <authorList>
            <person name="Ran K."/>
            <person name="Li Z."/>
            <person name="Wei S."/>
            <person name="Dong R."/>
        </authorList>
    </citation>
    <scope>NUCLEOTIDE SEQUENCE [LARGE SCALE GENOMIC DNA]</scope>
    <source>
        <strain evidence="8 9">LZH-48</strain>
    </source>
</reference>
<dbReference type="Gene3D" id="3.90.1720.10">
    <property type="entry name" value="endopeptidase domain like (from Nostoc punctiforme)"/>
    <property type="match status" value="1"/>
</dbReference>
<dbReference type="Proteomes" id="UP000252004">
    <property type="component" value="Chromosome"/>
</dbReference>
<dbReference type="GO" id="GO:0016798">
    <property type="term" value="F:hydrolase activity, acting on glycosyl bonds"/>
    <property type="evidence" value="ECO:0007669"/>
    <property type="project" value="UniProtKB-KW"/>
</dbReference>
<keyword evidence="4" id="KW-0378">Hydrolase</keyword>
<evidence type="ECO:0000256" key="6">
    <source>
        <dbReference type="SAM" id="MobiDB-lite"/>
    </source>
</evidence>
<evidence type="ECO:0000259" key="7">
    <source>
        <dbReference type="PROSITE" id="PS50853"/>
    </source>
</evidence>
<dbReference type="SUPFAM" id="SSF49265">
    <property type="entry name" value="Fibronectin type III"/>
    <property type="match status" value="1"/>
</dbReference>
<proteinExistence type="predicted"/>
<dbReference type="InterPro" id="IPR055372">
    <property type="entry name" value="CBM96"/>
</dbReference>
<dbReference type="Gene3D" id="2.60.40.10">
    <property type="entry name" value="Immunoglobulins"/>
    <property type="match status" value="1"/>
</dbReference>
<evidence type="ECO:0000256" key="5">
    <source>
        <dbReference type="ARBA" id="ARBA00023326"/>
    </source>
</evidence>
<dbReference type="InterPro" id="IPR003961">
    <property type="entry name" value="FN3_dom"/>
</dbReference>
<keyword evidence="5" id="KW-0624">Polysaccharide degradation</keyword>
<dbReference type="Pfam" id="PF24517">
    <property type="entry name" value="CBM96"/>
    <property type="match status" value="1"/>
</dbReference>
<dbReference type="Pfam" id="PF12671">
    <property type="entry name" value="Amidase_6"/>
    <property type="match status" value="1"/>
</dbReference>
<evidence type="ECO:0000256" key="2">
    <source>
        <dbReference type="ARBA" id="ARBA00022525"/>
    </source>
</evidence>
<evidence type="ECO:0000256" key="4">
    <source>
        <dbReference type="ARBA" id="ARBA00023295"/>
    </source>
</evidence>
<keyword evidence="2" id="KW-0964">Secreted</keyword>
<dbReference type="KEGG" id="sgz:C0216_24190"/>
<dbReference type="InterPro" id="IPR036116">
    <property type="entry name" value="FN3_sf"/>
</dbReference>
<protein>
    <recommendedName>
        <fullName evidence="7">Fibronectin type-III domain-containing protein</fullName>
    </recommendedName>
</protein>
<keyword evidence="4" id="KW-0326">Glycosidase</keyword>
<sequence>MTATLIQSSHPADAAAAPAAAAKPSAVTEELNLARARVAARTAGHRVEAVSERSETSTTWVNPNGTLTTEVAAGPIRFYDQQARGWRAVDVTLGHGPDGFVASKAHPQGLKLAAGTLPRMVKAAPQAAPSVNYITTDLVTLGEGDQQITLKWKGALPSPKLDGARAEYANAVPGGDVVIEATRGGFEQFVELKQRPAGENYSYTLPLVAKGLKVQQQADGSVQFTDRRSKKTAVMPAPVMWDATVDPVSGEHTRRVPVAMKVVQGKGTVDLVVTPDAKFLADPATKYPVTVDPSTSALGNVFDTYVQQGETVDWSGDTELDLGNPGTKNANGTFRTARSFITWNTAPIADALVSDAKLSLWNFHSGNIDCIAQPWEVWDSGTPSTASRWTNQPAMRTKYATSTETRGNPGCGSAPDGWINADVTTLVQTWASAKAPLSSMGLRAASESVVGQWKRVNSANAASNPPKLTVTYNYRPQTGTKQEAGPPFVQDKTPAWRVETTTPTLRDTFADKDGDTVNGTFQIFDAATNTQVGNTLVSPFVPAGTPASVVVPAGVLQHGRTYRFRTSPYDGTHYSNSWSPWSNWTTFTVSPLPDAPQDIQAGAQQTLTPILSAVVTTSAQTRVSAEFSLKDAAGNLVPNLPLPSVWVESGTRASLQIPEGRLADGASYRWSVRACDSVGCSPWSAEQSLTIRLQPLPSLPATQSLALTGTALAGTSAPTDCDTPGCAPPPTGQLRIGTADGHLWATHLKADLSALPPGARVTSAKLSLSRADCTTQCVAQKPSAYELSTAWTAAQSGKDLLTAAGNDSYVSDLALAEVDFGMLVQSWLDRGGNEGLALTVPGTAAGAAYHSAAAADPTLRPKLTVEYLPPTAPGVVSDIVTTPGDTGLLATWNAPLDGGATGDVTYVATAEKSDGTVVGTWEGTELRTVFGGLDNVTSYRVSVTAKNAVGSGPVSRSALAQGASVAGGSTPYKDYVQAYLSARNKVMTGVSATTAEAAAESPHGTVFGPVLDVQEASLIGELVALETQSQAYVGASSALTDIMIADGGAARVLVRATVIQTMTLRVNGVDEVSEERRAKRFVFNVSGGAVKLESESDDSEAGQKLSPTAAAGAQVAATPADTTGVPTDGAETILLGGDGFPVSDPVAAGALSASYVNGSGTASWAWNNAGRIPREYGRNDCTNFVSKALYNGGGMKMRHWAYWQDRAWWRNTSWMAWKKNSHTWSGAQNLFTHMLNYRQPGYVNRAYNLRAGDILFFSWKKDNGVFNHAAVVTGNNHGVVRVAQHGYSAHDTLQGIMARHRTGPNPIVQVGALRPRSR</sequence>
<dbReference type="CDD" id="cd00063">
    <property type="entry name" value="FN3"/>
    <property type="match status" value="1"/>
</dbReference>
<keyword evidence="3" id="KW-0732">Signal</keyword>
<dbReference type="NCBIfam" id="NF033679">
    <property type="entry name" value="DNRLRE_dom"/>
    <property type="match status" value="2"/>
</dbReference>
<dbReference type="GO" id="GO:0000272">
    <property type="term" value="P:polysaccharide catabolic process"/>
    <property type="evidence" value="ECO:0007669"/>
    <property type="project" value="UniProtKB-KW"/>
</dbReference>
<evidence type="ECO:0000256" key="1">
    <source>
        <dbReference type="ARBA" id="ARBA00004613"/>
    </source>
</evidence>
<organism evidence="8 9">
    <name type="scientific">Streptomyces globosus</name>
    <dbReference type="NCBI Taxonomy" id="68209"/>
    <lineage>
        <taxon>Bacteria</taxon>
        <taxon>Bacillati</taxon>
        <taxon>Actinomycetota</taxon>
        <taxon>Actinomycetes</taxon>
        <taxon>Kitasatosporales</taxon>
        <taxon>Streptomycetaceae</taxon>
        <taxon>Streptomyces</taxon>
    </lineage>
</organism>
<dbReference type="EMBL" id="CP030862">
    <property type="protein sequence ID" value="AXE26147.1"/>
    <property type="molecule type" value="Genomic_DNA"/>
</dbReference>
<gene>
    <name evidence="8" type="ORF">C0216_24190</name>
</gene>
<dbReference type="GO" id="GO:0005576">
    <property type="term" value="C:extracellular region"/>
    <property type="evidence" value="ECO:0007669"/>
    <property type="project" value="UniProtKB-SubCell"/>
</dbReference>
<name>A0A344U5H6_9ACTN</name>
<keyword evidence="5" id="KW-0119">Carbohydrate metabolism</keyword>
<dbReference type="InterPro" id="IPR024301">
    <property type="entry name" value="Amidase_6"/>
</dbReference>
<accession>A0A344U5H6</accession>
<keyword evidence="9" id="KW-1185">Reference proteome</keyword>
<dbReference type="OrthoDB" id="5994822at2"/>
<feature type="compositionally biased region" description="Low complexity" evidence="6">
    <location>
        <begin position="1108"/>
        <end position="1122"/>
    </location>
</feature>
<evidence type="ECO:0000313" key="9">
    <source>
        <dbReference type="Proteomes" id="UP000252004"/>
    </source>
</evidence>
<dbReference type="SMART" id="SM00060">
    <property type="entry name" value="FN3"/>
    <property type="match status" value="1"/>
</dbReference>
<feature type="domain" description="Fibronectin type-III" evidence="7">
    <location>
        <begin position="872"/>
        <end position="966"/>
    </location>
</feature>
<comment type="subcellular location">
    <subcellularLocation>
        <location evidence="1">Secreted</location>
    </subcellularLocation>
</comment>